<proteinExistence type="predicted"/>
<organism evidence="1 2">
    <name type="scientific">Dendrothele bispora (strain CBS 962.96)</name>
    <dbReference type="NCBI Taxonomy" id="1314807"/>
    <lineage>
        <taxon>Eukaryota</taxon>
        <taxon>Fungi</taxon>
        <taxon>Dikarya</taxon>
        <taxon>Basidiomycota</taxon>
        <taxon>Agaricomycotina</taxon>
        <taxon>Agaricomycetes</taxon>
        <taxon>Agaricomycetidae</taxon>
        <taxon>Agaricales</taxon>
        <taxon>Agaricales incertae sedis</taxon>
        <taxon>Dendrothele</taxon>
    </lineage>
</organism>
<protein>
    <submittedName>
        <fullName evidence="1">Uncharacterized protein</fullName>
    </submittedName>
</protein>
<evidence type="ECO:0000313" key="1">
    <source>
        <dbReference type="EMBL" id="THV01659.1"/>
    </source>
</evidence>
<dbReference type="AlphaFoldDB" id="A0A4S8MHA7"/>
<keyword evidence="2" id="KW-1185">Reference proteome</keyword>
<dbReference type="Proteomes" id="UP000297245">
    <property type="component" value="Unassembled WGS sequence"/>
</dbReference>
<dbReference type="OrthoDB" id="3263746at2759"/>
<accession>A0A4S8MHA7</accession>
<reference evidence="1 2" key="1">
    <citation type="journal article" date="2019" name="Nat. Ecol. Evol.">
        <title>Megaphylogeny resolves global patterns of mushroom evolution.</title>
        <authorList>
            <person name="Varga T."/>
            <person name="Krizsan K."/>
            <person name="Foldi C."/>
            <person name="Dima B."/>
            <person name="Sanchez-Garcia M."/>
            <person name="Sanchez-Ramirez S."/>
            <person name="Szollosi G.J."/>
            <person name="Szarkandi J.G."/>
            <person name="Papp V."/>
            <person name="Albert L."/>
            <person name="Andreopoulos W."/>
            <person name="Angelini C."/>
            <person name="Antonin V."/>
            <person name="Barry K.W."/>
            <person name="Bougher N.L."/>
            <person name="Buchanan P."/>
            <person name="Buyck B."/>
            <person name="Bense V."/>
            <person name="Catcheside P."/>
            <person name="Chovatia M."/>
            <person name="Cooper J."/>
            <person name="Damon W."/>
            <person name="Desjardin D."/>
            <person name="Finy P."/>
            <person name="Geml J."/>
            <person name="Haridas S."/>
            <person name="Hughes K."/>
            <person name="Justo A."/>
            <person name="Karasinski D."/>
            <person name="Kautmanova I."/>
            <person name="Kiss B."/>
            <person name="Kocsube S."/>
            <person name="Kotiranta H."/>
            <person name="LaButti K.M."/>
            <person name="Lechner B.E."/>
            <person name="Liimatainen K."/>
            <person name="Lipzen A."/>
            <person name="Lukacs Z."/>
            <person name="Mihaltcheva S."/>
            <person name="Morgado L.N."/>
            <person name="Niskanen T."/>
            <person name="Noordeloos M.E."/>
            <person name="Ohm R.A."/>
            <person name="Ortiz-Santana B."/>
            <person name="Ovrebo C."/>
            <person name="Racz N."/>
            <person name="Riley R."/>
            <person name="Savchenko A."/>
            <person name="Shiryaev A."/>
            <person name="Soop K."/>
            <person name="Spirin V."/>
            <person name="Szebenyi C."/>
            <person name="Tomsovsky M."/>
            <person name="Tulloss R.E."/>
            <person name="Uehling J."/>
            <person name="Grigoriev I.V."/>
            <person name="Vagvolgyi C."/>
            <person name="Papp T."/>
            <person name="Martin F.M."/>
            <person name="Miettinen O."/>
            <person name="Hibbett D.S."/>
            <person name="Nagy L.G."/>
        </authorList>
    </citation>
    <scope>NUCLEOTIDE SEQUENCE [LARGE SCALE GENOMIC DNA]</scope>
    <source>
        <strain evidence="1 2">CBS 962.96</strain>
    </source>
</reference>
<name>A0A4S8MHA7_DENBC</name>
<gene>
    <name evidence="1" type="ORF">K435DRAFT_853518</name>
</gene>
<dbReference type="EMBL" id="ML179086">
    <property type="protein sequence ID" value="THV01659.1"/>
    <property type="molecule type" value="Genomic_DNA"/>
</dbReference>
<evidence type="ECO:0000313" key="2">
    <source>
        <dbReference type="Proteomes" id="UP000297245"/>
    </source>
</evidence>
<sequence length="290" mass="33636">MLIPSCFLRHSNTAVPTGETRQSFTEFSAGGLFRYKDDEMRTRVSMSNEERKRKETEARESSWGAWNRAAADVFVEYFMNLQKHEQFDGGSVKKAFQTHLKQLKKNYDRRPNAKDIKARRAGRVRRTFERRMNAIDVFQTQYPNDKDMKRIARASSYITMEASGEESCEEGVLTTKLPWRSRELEDFLHRCSDLHLSVKYNQNKSYKNGAFPARRFPSDKIDSREQAPAGLPLNFYNDAWLNNANHPNRRASMKPKPAINLALPEFVLRLGKRFEHVNTRADVPLPPDAV</sequence>